<evidence type="ECO:0000256" key="4">
    <source>
        <dbReference type="ARBA" id="ARBA00022692"/>
    </source>
</evidence>
<gene>
    <name evidence="10" type="primary">TIM22</name>
    <name evidence="10" type="ORF">OC846_001072</name>
</gene>
<dbReference type="InterPro" id="IPR039175">
    <property type="entry name" value="TIM22"/>
</dbReference>
<evidence type="ECO:0000313" key="11">
    <source>
        <dbReference type="Proteomes" id="UP001176517"/>
    </source>
</evidence>
<comment type="subunit">
    <text evidence="9">Component of the TIM22 complex.</text>
</comment>
<evidence type="ECO:0000256" key="9">
    <source>
        <dbReference type="RuleBase" id="RU367038"/>
    </source>
</evidence>
<evidence type="ECO:0000256" key="1">
    <source>
        <dbReference type="ARBA" id="ARBA00004448"/>
    </source>
</evidence>
<proteinExistence type="inferred from homology"/>
<keyword evidence="8 9" id="KW-0472">Membrane</keyword>
<feature type="transmembrane region" description="Helical" evidence="9">
    <location>
        <begin position="167"/>
        <end position="187"/>
    </location>
</feature>
<comment type="function">
    <text evidence="9">Essential core component of the TIM22 complex, a complex that mediates the import and insertion of multi-pass transmembrane proteins into the mitochondrial inner membrane. In the TIM22 complex, it constitutes the voltage-activated and signal-gated channel. Forms a twin-pore translocase that uses the membrane potential as external driving force in 2 voltage-dependent steps.</text>
</comment>
<comment type="subcellular location">
    <subcellularLocation>
        <location evidence="1 9">Mitochondrion inner membrane</location>
        <topology evidence="1 9">Multi-pass membrane protein</topology>
    </subcellularLocation>
</comment>
<dbReference type="EMBL" id="JAPDMZ010000014">
    <property type="protein sequence ID" value="KAK0556505.1"/>
    <property type="molecule type" value="Genomic_DNA"/>
</dbReference>
<dbReference type="GO" id="GO:0042721">
    <property type="term" value="C:TIM22 mitochondrial import inner membrane insertion complex"/>
    <property type="evidence" value="ECO:0007669"/>
    <property type="project" value="UniProtKB-UniRule"/>
</dbReference>
<evidence type="ECO:0000313" key="10">
    <source>
        <dbReference type="EMBL" id="KAK0556505.1"/>
    </source>
</evidence>
<dbReference type="GO" id="GO:0030943">
    <property type="term" value="F:mitochondrion targeting sequence binding"/>
    <property type="evidence" value="ECO:0007669"/>
    <property type="project" value="TreeGrafter"/>
</dbReference>
<dbReference type="PANTHER" id="PTHR14110:SF0">
    <property type="entry name" value="MITOCHONDRIAL IMPORT INNER MEMBRANE TRANSLOCASE SUBUNIT TIM22"/>
    <property type="match status" value="1"/>
</dbReference>
<evidence type="ECO:0000256" key="7">
    <source>
        <dbReference type="ARBA" id="ARBA00023128"/>
    </source>
</evidence>
<dbReference type="AlphaFoldDB" id="A0AAN6JTA5"/>
<evidence type="ECO:0000256" key="3">
    <source>
        <dbReference type="ARBA" id="ARBA00020722"/>
    </source>
</evidence>
<evidence type="ECO:0000256" key="8">
    <source>
        <dbReference type="ARBA" id="ARBA00023136"/>
    </source>
</evidence>
<protein>
    <recommendedName>
        <fullName evidence="3 9">Mitochondrial import inner membrane translocase subunit TIM22</fullName>
    </recommendedName>
</protein>
<dbReference type="GO" id="GO:0045039">
    <property type="term" value="P:protein insertion into mitochondrial inner membrane"/>
    <property type="evidence" value="ECO:0007669"/>
    <property type="project" value="UniProtKB-UniRule"/>
</dbReference>
<dbReference type="PANTHER" id="PTHR14110">
    <property type="entry name" value="MITOCHONDRIAL IMPORT INNER MEMBRANE TRANSLOCASE SUBUNIT TIM22"/>
    <property type="match status" value="1"/>
</dbReference>
<sequence length="195" mass="21210">MPMPMVAPVYLPGQEPLPEGFTEADRAQMQQMAQYSKYMNQAMESCPFKCGMAGVMGFGMGAFFSLLGSSFAMDDPLRRSNLQAAMIKNGVTQPQAELTTAQQTKEFFKETGRGMYRTGRGFGKVGLLYSGIECCIEGYRAKHDMVNPVASGFFTGAILARNQGPQAVLLGGAGFAAFSAAIDYFFFHRQPADDD</sequence>
<evidence type="ECO:0000256" key="6">
    <source>
        <dbReference type="ARBA" id="ARBA00022989"/>
    </source>
</evidence>
<keyword evidence="5 9" id="KW-0999">Mitochondrion inner membrane</keyword>
<feature type="transmembrane region" description="Helical" evidence="9">
    <location>
        <begin position="52"/>
        <end position="73"/>
    </location>
</feature>
<evidence type="ECO:0000256" key="5">
    <source>
        <dbReference type="ARBA" id="ARBA00022792"/>
    </source>
</evidence>
<evidence type="ECO:0000256" key="2">
    <source>
        <dbReference type="ARBA" id="ARBA00008444"/>
    </source>
</evidence>
<reference evidence="10" key="1">
    <citation type="journal article" date="2023" name="PhytoFront">
        <title>Draft Genome Resources of Seven Strains of Tilletia horrida, Causal Agent of Kernel Smut of Rice.</title>
        <authorList>
            <person name="Khanal S."/>
            <person name="Antony Babu S."/>
            <person name="Zhou X.G."/>
        </authorList>
    </citation>
    <scope>NUCLEOTIDE SEQUENCE</scope>
    <source>
        <strain evidence="10">TX6</strain>
    </source>
</reference>
<keyword evidence="4 9" id="KW-0812">Transmembrane</keyword>
<accession>A0AAN6JTA5</accession>
<name>A0AAN6JTA5_9BASI</name>
<keyword evidence="6 9" id="KW-1133">Transmembrane helix</keyword>
<dbReference type="GO" id="GO:0008320">
    <property type="term" value="F:protein transmembrane transporter activity"/>
    <property type="evidence" value="ECO:0007669"/>
    <property type="project" value="UniProtKB-UniRule"/>
</dbReference>
<keyword evidence="9" id="KW-0653">Protein transport</keyword>
<dbReference type="Pfam" id="PF02466">
    <property type="entry name" value="Tim17"/>
    <property type="match status" value="1"/>
</dbReference>
<keyword evidence="7 9" id="KW-0496">Mitochondrion</keyword>
<comment type="similarity">
    <text evidence="2 9">Belongs to the Tim17/Tim22/Tim23 family.</text>
</comment>
<organism evidence="10 11">
    <name type="scientific">Tilletia horrida</name>
    <dbReference type="NCBI Taxonomy" id="155126"/>
    <lineage>
        <taxon>Eukaryota</taxon>
        <taxon>Fungi</taxon>
        <taxon>Dikarya</taxon>
        <taxon>Basidiomycota</taxon>
        <taxon>Ustilaginomycotina</taxon>
        <taxon>Exobasidiomycetes</taxon>
        <taxon>Tilletiales</taxon>
        <taxon>Tilletiaceae</taxon>
        <taxon>Tilletia</taxon>
    </lineage>
</organism>
<comment type="caution">
    <text evidence="10">The sequence shown here is derived from an EMBL/GenBank/DDBJ whole genome shotgun (WGS) entry which is preliminary data.</text>
</comment>
<keyword evidence="9" id="KW-0811">Translocation</keyword>
<dbReference type="Proteomes" id="UP001176517">
    <property type="component" value="Unassembled WGS sequence"/>
</dbReference>
<keyword evidence="11" id="KW-1185">Reference proteome</keyword>
<keyword evidence="9" id="KW-0813">Transport</keyword>